<comment type="caution">
    <text evidence="1">The sequence shown here is derived from an EMBL/GenBank/DDBJ whole genome shotgun (WGS) entry which is preliminary data.</text>
</comment>
<accession>A0A2W1JMW4</accession>
<dbReference type="InterPro" id="IPR027417">
    <property type="entry name" value="P-loop_NTPase"/>
</dbReference>
<dbReference type="Proteomes" id="UP000248857">
    <property type="component" value="Unassembled WGS sequence"/>
</dbReference>
<organism evidence="1 2">
    <name type="scientific">Acaryochloris thomasi RCC1774</name>
    <dbReference type="NCBI Taxonomy" id="1764569"/>
    <lineage>
        <taxon>Bacteria</taxon>
        <taxon>Bacillati</taxon>
        <taxon>Cyanobacteriota</taxon>
        <taxon>Cyanophyceae</taxon>
        <taxon>Acaryochloridales</taxon>
        <taxon>Acaryochloridaceae</taxon>
        <taxon>Acaryochloris</taxon>
        <taxon>Acaryochloris thomasi</taxon>
    </lineage>
</organism>
<evidence type="ECO:0000313" key="2">
    <source>
        <dbReference type="Proteomes" id="UP000248857"/>
    </source>
</evidence>
<dbReference type="SUPFAM" id="SSF52540">
    <property type="entry name" value="P-loop containing nucleoside triphosphate hydrolases"/>
    <property type="match status" value="1"/>
</dbReference>
<sequence length="173" mass="19866">MSKLLCHFLIGIPGAGKTTFAHQLLARIPQSVHISPDLIREQLYDDPVIQGDWSAIEHKVQQLFQDAIGREWSVIYDATNAERKWRTSFLRDNTPPPVQWLGWVFQTPVTDCIARNQNRERTVPMDVIIDYAQLLNQFPPTLSEGFCHILDVPLDDQGAVDIEKVLRLIEQHQ</sequence>
<gene>
    <name evidence="1" type="ORF">C1752_03829</name>
</gene>
<protein>
    <recommendedName>
        <fullName evidence="3">Kinase</fullName>
    </recommendedName>
</protein>
<dbReference type="EMBL" id="PQWO01000011">
    <property type="protein sequence ID" value="PZD72242.1"/>
    <property type="molecule type" value="Genomic_DNA"/>
</dbReference>
<dbReference type="Pfam" id="PF13671">
    <property type="entry name" value="AAA_33"/>
    <property type="match status" value="1"/>
</dbReference>
<dbReference type="Gene3D" id="3.40.50.300">
    <property type="entry name" value="P-loop containing nucleotide triphosphate hydrolases"/>
    <property type="match status" value="1"/>
</dbReference>
<name>A0A2W1JMW4_9CYAN</name>
<proteinExistence type="predicted"/>
<dbReference type="RefSeq" id="WP_110987227.1">
    <property type="nucleotide sequence ID" value="NZ_CAWNWM010000011.1"/>
</dbReference>
<dbReference type="AlphaFoldDB" id="A0A2W1JMW4"/>
<evidence type="ECO:0000313" key="1">
    <source>
        <dbReference type="EMBL" id="PZD72242.1"/>
    </source>
</evidence>
<dbReference type="OrthoDB" id="484613at2"/>
<dbReference type="InterPro" id="IPR017101">
    <property type="entry name" value="P-loop_ATP/GTP-bd_All4644_prd"/>
</dbReference>
<evidence type="ECO:0008006" key="3">
    <source>
        <dbReference type="Google" id="ProtNLM"/>
    </source>
</evidence>
<keyword evidence="2" id="KW-1185">Reference proteome</keyword>
<dbReference type="PIRSF" id="PIRSF037081">
    <property type="entry name" value="P-loop_All4644_prd"/>
    <property type="match status" value="1"/>
</dbReference>
<reference evidence="1 2" key="1">
    <citation type="journal article" date="2018" name="Sci. Rep.">
        <title>A novel species of the marine cyanobacterium Acaryochloris with a unique pigment content and lifestyle.</title>
        <authorList>
            <person name="Partensky F."/>
            <person name="Six C."/>
            <person name="Ratin M."/>
            <person name="Garczarek L."/>
            <person name="Vaulot D."/>
            <person name="Probert I."/>
            <person name="Calteau A."/>
            <person name="Gourvil P."/>
            <person name="Marie D."/>
            <person name="Grebert T."/>
            <person name="Bouchier C."/>
            <person name="Le Panse S."/>
            <person name="Gachenot M."/>
            <person name="Rodriguez F."/>
            <person name="Garrido J.L."/>
        </authorList>
    </citation>
    <scope>NUCLEOTIDE SEQUENCE [LARGE SCALE GENOMIC DNA]</scope>
    <source>
        <strain evidence="1 2">RCC1774</strain>
    </source>
</reference>